<accession>A0A6G5AI83</accession>
<sequence>MLAETPFKSRTTSAVIHSGVHTFLSVNSRNRLSNRRTNLWFPLRLRFYSHSEGPFLHLTGDITKQNSAMLGNDHKTSISHIRMAVLPVYSNHVALVFIDTQYCIIPRMAVNTASTASAFYLGTNAADVCAVAAFYSGRHSYSRCRQNASCFMLLQPHC</sequence>
<protein>
    <submittedName>
        <fullName evidence="1">Uncharacterized protein</fullName>
    </submittedName>
</protein>
<proteinExistence type="predicted"/>
<dbReference type="EMBL" id="GIKN01007627">
    <property type="protein sequence ID" value="NIE49900.1"/>
    <property type="molecule type" value="Transcribed_RNA"/>
</dbReference>
<evidence type="ECO:0000313" key="1">
    <source>
        <dbReference type="EMBL" id="NIE49900.1"/>
    </source>
</evidence>
<reference evidence="1" key="1">
    <citation type="submission" date="2020-03" db="EMBL/GenBank/DDBJ databases">
        <title>A transcriptome and proteome of the tick Rhipicephalus microplus shaped by the genetic composition of its hosts and developmental stage.</title>
        <authorList>
            <person name="Garcia G.R."/>
            <person name="Ribeiro J.M.C."/>
            <person name="Maruyama S.R."/>
            <person name="Gardinasse L.G."/>
            <person name="Nelson K."/>
            <person name="Ferreira B.R."/>
            <person name="Andrade T.G."/>
            <person name="Santos I.K.F.M."/>
        </authorList>
    </citation>
    <scope>NUCLEOTIDE SEQUENCE</scope>
    <source>
        <strain evidence="1">NSGR</strain>
        <tissue evidence="1">Salivary glands</tissue>
    </source>
</reference>
<dbReference type="AlphaFoldDB" id="A0A6G5AI83"/>
<organism evidence="1">
    <name type="scientific">Rhipicephalus microplus</name>
    <name type="common">Cattle tick</name>
    <name type="synonym">Boophilus microplus</name>
    <dbReference type="NCBI Taxonomy" id="6941"/>
    <lineage>
        <taxon>Eukaryota</taxon>
        <taxon>Metazoa</taxon>
        <taxon>Ecdysozoa</taxon>
        <taxon>Arthropoda</taxon>
        <taxon>Chelicerata</taxon>
        <taxon>Arachnida</taxon>
        <taxon>Acari</taxon>
        <taxon>Parasitiformes</taxon>
        <taxon>Ixodida</taxon>
        <taxon>Ixodoidea</taxon>
        <taxon>Ixodidae</taxon>
        <taxon>Rhipicephalinae</taxon>
        <taxon>Rhipicephalus</taxon>
        <taxon>Boophilus</taxon>
    </lineage>
</organism>
<name>A0A6G5AI83_RHIMP</name>